<dbReference type="AlphaFoldDB" id="W6N716"/>
<comment type="caution">
    <text evidence="2">The sequence shown here is derived from an EMBL/GenBank/DDBJ whole genome shotgun (WGS) entry which is preliminary data.</text>
</comment>
<proteinExistence type="predicted"/>
<dbReference type="Proteomes" id="UP000019482">
    <property type="component" value="Unassembled WGS sequence"/>
</dbReference>
<accession>W6N716</accession>
<dbReference type="EMBL" id="CBXI010000040">
    <property type="protein sequence ID" value="CDL92050.1"/>
    <property type="molecule type" value="Genomic_DNA"/>
</dbReference>
<gene>
    <name evidence="2" type="ORF">CTDIVETGP_2120</name>
</gene>
<evidence type="ECO:0000313" key="3">
    <source>
        <dbReference type="Proteomes" id="UP000019482"/>
    </source>
</evidence>
<evidence type="ECO:0000313" key="2">
    <source>
        <dbReference type="EMBL" id="CDL92050.1"/>
    </source>
</evidence>
<feature type="region of interest" description="Disordered" evidence="1">
    <location>
        <begin position="112"/>
        <end position="149"/>
    </location>
</feature>
<sequence>MFYGCSHFGIVSKDIKYSFQPLNKVEKIKLKINKKESKRKISFKSELLNGSNVKVSVNNDKDKTISSIDITKTNQNGELDLAKVNSDNFTINIEGKADKFILNLDSSNISLAAESPDSKQDAKDADSKEKGQPSNPKDKNGGFHLWPFF</sequence>
<evidence type="ECO:0000256" key="1">
    <source>
        <dbReference type="SAM" id="MobiDB-lite"/>
    </source>
</evidence>
<name>W6N716_CLOTY</name>
<organism evidence="2 3">
    <name type="scientific">Clostridium tyrobutyricum DIVETGP</name>
    <dbReference type="NCBI Taxonomy" id="1408889"/>
    <lineage>
        <taxon>Bacteria</taxon>
        <taxon>Bacillati</taxon>
        <taxon>Bacillota</taxon>
        <taxon>Clostridia</taxon>
        <taxon>Eubacteriales</taxon>
        <taxon>Clostridiaceae</taxon>
        <taxon>Clostridium</taxon>
    </lineage>
</organism>
<reference evidence="2 3" key="1">
    <citation type="journal article" date="2015" name="Genome Announc.">
        <title>Draft Genome Sequence of Clostridium tyrobutyricum Strain DIVETGP, Isolated from Cow's Milk for Grana Padano Production.</title>
        <authorList>
            <person name="Soggiu A."/>
            <person name="Piras C."/>
            <person name="Gaiarsa S."/>
            <person name="Sassera D."/>
            <person name="Roncada P."/>
            <person name="Bendixen E."/>
            <person name="Brasca M."/>
            <person name="Bonizzi L."/>
        </authorList>
    </citation>
    <scope>NUCLEOTIDE SEQUENCE [LARGE SCALE GENOMIC DNA]</scope>
    <source>
        <strain evidence="2 3">DIVETGP</strain>
    </source>
</reference>
<protein>
    <submittedName>
        <fullName evidence="2">Uncharacterized protein</fullName>
    </submittedName>
</protein>
<feature type="compositionally biased region" description="Basic and acidic residues" evidence="1">
    <location>
        <begin position="116"/>
        <end position="141"/>
    </location>
</feature>
<keyword evidence="3" id="KW-1185">Reference proteome</keyword>